<sequence>MASVDLIGAKLEALKMRIEDILRALFAEFILGRSPSPMRLLQVESPNQKENPLDKEEHAMEPTSICMRRPSAPSTTSRSPQPKKLLREELHDRYAKGLCWHCDKLWSHDHHCKKERLLMIEPIEHEEGDLEHEENVKEDL</sequence>
<feature type="compositionally biased region" description="Low complexity" evidence="1">
    <location>
        <begin position="68"/>
        <end position="82"/>
    </location>
</feature>
<proteinExistence type="predicted"/>
<comment type="caution">
    <text evidence="2">The sequence shown here is derived from an EMBL/GenBank/DDBJ whole genome shotgun (WGS) entry which is preliminary data.</text>
</comment>
<reference evidence="2 3" key="1">
    <citation type="journal article" date="2014" name="Agronomy (Basel)">
        <title>A Draft Genome Sequence for Ensete ventricosum, the Drought-Tolerant Tree Against Hunger.</title>
        <authorList>
            <person name="Harrison J."/>
            <person name="Moore K.A."/>
            <person name="Paszkiewicz K."/>
            <person name="Jones T."/>
            <person name="Grant M."/>
            <person name="Ambacheew D."/>
            <person name="Muzemil S."/>
            <person name="Studholme D.J."/>
        </authorList>
    </citation>
    <scope>NUCLEOTIDE SEQUENCE [LARGE SCALE GENOMIC DNA]</scope>
</reference>
<evidence type="ECO:0000313" key="3">
    <source>
        <dbReference type="Proteomes" id="UP000287651"/>
    </source>
</evidence>
<dbReference type="AlphaFoldDB" id="A0A426YY36"/>
<dbReference type="Proteomes" id="UP000287651">
    <property type="component" value="Unassembled WGS sequence"/>
</dbReference>
<feature type="region of interest" description="Disordered" evidence="1">
    <location>
        <begin position="44"/>
        <end position="85"/>
    </location>
</feature>
<dbReference type="EMBL" id="AMZH03009530">
    <property type="protein sequence ID" value="RRT56656.1"/>
    <property type="molecule type" value="Genomic_DNA"/>
</dbReference>
<evidence type="ECO:0000313" key="2">
    <source>
        <dbReference type="EMBL" id="RRT56656.1"/>
    </source>
</evidence>
<protein>
    <submittedName>
        <fullName evidence="2">Uncharacterized protein</fullName>
    </submittedName>
</protein>
<gene>
    <name evidence="2" type="ORF">B296_00008237</name>
</gene>
<name>A0A426YY36_ENSVE</name>
<feature type="compositionally biased region" description="Basic and acidic residues" evidence="1">
    <location>
        <begin position="51"/>
        <end position="60"/>
    </location>
</feature>
<evidence type="ECO:0000256" key="1">
    <source>
        <dbReference type="SAM" id="MobiDB-lite"/>
    </source>
</evidence>
<organism evidence="2 3">
    <name type="scientific">Ensete ventricosum</name>
    <name type="common">Abyssinian banana</name>
    <name type="synonym">Musa ensete</name>
    <dbReference type="NCBI Taxonomy" id="4639"/>
    <lineage>
        <taxon>Eukaryota</taxon>
        <taxon>Viridiplantae</taxon>
        <taxon>Streptophyta</taxon>
        <taxon>Embryophyta</taxon>
        <taxon>Tracheophyta</taxon>
        <taxon>Spermatophyta</taxon>
        <taxon>Magnoliopsida</taxon>
        <taxon>Liliopsida</taxon>
        <taxon>Zingiberales</taxon>
        <taxon>Musaceae</taxon>
        <taxon>Ensete</taxon>
    </lineage>
</organism>
<accession>A0A426YY36</accession>